<feature type="compositionally biased region" description="Low complexity" evidence="1">
    <location>
        <begin position="358"/>
        <end position="368"/>
    </location>
</feature>
<name>A0A6H0XR03_9PEZI</name>
<dbReference type="Pfam" id="PF04908">
    <property type="entry name" value="SH3BGR"/>
    <property type="match status" value="1"/>
</dbReference>
<reference evidence="2 3" key="1">
    <citation type="journal article" date="2016" name="Sci. Rep.">
        <title>Peltaster fructicola genome reveals evolution from an invasive phytopathogen to an ectophytic parasite.</title>
        <authorList>
            <person name="Xu C."/>
            <person name="Chen H."/>
            <person name="Gleason M.L."/>
            <person name="Xu J.R."/>
            <person name="Liu H."/>
            <person name="Zhang R."/>
            <person name="Sun G."/>
        </authorList>
    </citation>
    <scope>NUCLEOTIDE SEQUENCE [LARGE SCALE GENOMIC DNA]</scope>
    <source>
        <strain evidence="2 3">LNHT1506</strain>
    </source>
</reference>
<feature type="compositionally biased region" description="Basic and acidic residues" evidence="1">
    <location>
        <begin position="440"/>
        <end position="449"/>
    </location>
</feature>
<protein>
    <submittedName>
        <fullName evidence="2">Uncharacterized protein</fullName>
    </submittedName>
</protein>
<proteinExistence type="predicted"/>
<sequence length="534" mass="55127">MASSQDLRDLEKDPRLFLYTSLTAGSSHIITATSRLETILKANKIPFQAIDIATDEQHRKLWQRRAGKRKLPGLVKEGFVLGDLEEVEEWNEYGELKENIGPVPSAGAAIAPKPAATSSTTASASAISTKPAIDTSKMVALPGAAETKARNAAAATSILEQAPKPETMATAPVEKEKSIQTSIKFKGDIEKQSEHLSAPPSAIPLAPVSPDPTAKVKDEPPIVEGNETTLGDVAKESLDTQTTAVAPVSEETKANVVDPILTAASKGTNAVKETISSSTEAAASKTSAEDATTGTTVVEQLQAVASKLGSNVSEAVTATTTAADDTAKRPTDTTATRPTVVEQLQDVASKLISNVTEATTASPAAANKASEKSADTTTHTVAEQLKDTASKVITAASDAVQGTPLASVIPSATSKATADTTEKTVPDPAATSEAVETGDIDEKSDKNKGQGDTSNEVLKTNTTTSTTSSSQHVKTTSAESHEREIASDAAPSSSAKTSTVDEASKGVESLKIAEVDKESPAVADATEATKTVGD</sequence>
<organism evidence="2 3">
    <name type="scientific">Peltaster fructicola</name>
    <dbReference type="NCBI Taxonomy" id="286661"/>
    <lineage>
        <taxon>Eukaryota</taxon>
        <taxon>Fungi</taxon>
        <taxon>Dikarya</taxon>
        <taxon>Ascomycota</taxon>
        <taxon>Pezizomycotina</taxon>
        <taxon>Dothideomycetes</taxon>
        <taxon>Dothideomycetes incertae sedis</taxon>
        <taxon>Peltaster</taxon>
    </lineage>
</organism>
<feature type="region of interest" description="Disordered" evidence="1">
    <location>
        <begin position="320"/>
        <end position="339"/>
    </location>
</feature>
<evidence type="ECO:0000256" key="1">
    <source>
        <dbReference type="SAM" id="MobiDB-lite"/>
    </source>
</evidence>
<dbReference type="AlphaFoldDB" id="A0A6H0XR03"/>
<dbReference type="EMBL" id="CP051140">
    <property type="protein sequence ID" value="QIW96899.1"/>
    <property type="molecule type" value="Genomic_DNA"/>
</dbReference>
<dbReference type="SUPFAM" id="SSF52833">
    <property type="entry name" value="Thioredoxin-like"/>
    <property type="match status" value="1"/>
</dbReference>
<dbReference type="InterPro" id="IPR006993">
    <property type="entry name" value="Glut_rich_SH3-bd"/>
</dbReference>
<feature type="region of interest" description="Disordered" evidence="1">
    <location>
        <begin position="411"/>
        <end position="534"/>
    </location>
</feature>
<gene>
    <name evidence="2" type="ORF">AMS68_002417</name>
</gene>
<feature type="compositionally biased region" description="Low complexity" evidence="1">
    <location>
        <begin position="197"/>
        <end position="208"/>
    </location>
</feature>
<feature type="compositionally biased region" description="Low complexity" evidence="1">
    <location>
        <begin position="460"/>
        <end position="477"/>
    </location>
</feature>
<dbReference type="Proteomes" id="UP000503462">
    <property type="component" value="Chromosome 2"/>
</dbReference>
<evidence type="ECO:0000313" key="2">
    <source>
        <dbReference type="EMBL" id="QIW96899.1"/>
    </source>
</evidence>
<accession>A0A6H0XR03</accession>
<feature type="region of interest" description="Disordered" evidence="1">
    <location>
        <begin position="191"/>
        <end position="221"/>
    </location>
</feature>
<dbReference type="OrthoDB" id="9932926at2759"/>
<feature type="compositionally biased region" description="Polar residues" evidence="1">
    <location>
        <begin position="450"/>
        <end position="459"/>
    </location>
</feature>
<dbReference type="Gene3D" id="3.40.30.10">
    <property type="entry name" value="Glutaredoxin"/>
    <property type="match status" value="1"/>
</dbReference>
<keyword evidence="3" id="KW-1185">Reference proteome</keyword>
<dbReference type="InterPro" id="IPR036249">
    <property type="entry name" value="Thioredoxin-like_sf"/>
</dbReference>
<feature type="compositionally biased region" description="Polar residues" evidence="1">
    <location>
        <begin position="490"/>
        <end position="501"/>
    </location>
</feature>
<evidence type="ECO:0000313" key="3">
    <source>
        <dbReference type="Proteomes" id="UP000503462"/>
    </source>
</evidence>
<dbReference type="PROSITE" id="PS51354">
    <property type="entry name" value="GLUTAREDOXIN_2"/>
    <property type="match status" value="1"/>
</dbReference>
<feature type="region of interest" description="Disordered" evidence="1">
    <location>
        <begin position="358"/>
        <end position="379"/>
    </location>
</feature>